<proteinExistence type="predicted"/>
<name>A0ABU1FHK7_9MICO</name>
<keyword evidence="2" id="KW-1185">Reference proteome</keyword>
<organism evidence="1 2">
    <name type="scientific">Agromyces indicus</name>
    <dbReference type="NCBI Taxonomy" id="758919"/>
    <lineage>
        <taxon>Bacteria</taxon>
        <taxon>Bacillati</taxon>
        <taxon>Actinomycetota</taxon>
        <taxon>Actinomycetes</taxon>
        <taxon>Micrococcales</taxon>
        <taxon>Microbacteriaceae</taxon>
        <taxon>Agromyces</taxon>
    </lineage>
</organism>
<accession>A0ABU1FHK7</accession>
<dbReference type="EMBL" id="JAVKGS010000001">
    <property type="protein sequence ID" value="MDR5691235.1"/>
    <property type="molecule type" value="Genomic_DNA"/>
</dbReference>
<evidence type="ECO:0008006" key="3">
    <source>
        <dbReference type="Google" id="ProtNLM"/>
    </source>
</evidence>
<comment type="caution">
    <text evidence="1">The sequence shown here is derived from an EMBL/GenBank/DDBJ whole genome shotgun (WGS) entry which is preliminary data.</text>
</comment>
<evidence type="ECO:0000313" key="1">
    <source>
        <dbReference type="EMBL" id="MDR5691235.1"/>
    </source>
</evidence>
<gene>
    <name evidence="1" type="ORF">RH861_04080</name>
</gene>
<dbReference type="Proteomes" id="UP001260072">
    <property type="component" value="Unassembled WGS sequence"/>
</dbReference>
<reference evidence="2" key="1">
    <citation type="submission" date="2023-07" db="EMBL/GenBank/DDBJ databases">
        <title>Description of three actinobacteria isolated from air of manufacturing shop in a pharmaceutical factory.</title>
        <authorList>
            <person name="Zhang D.-F."/>
        </authorList>
    </citation>
    <scope>NUCLEOTIDE SEQUENCE [LARGE SCALE GENOMIC DNA]</scope>
    <source>
        <strain evidence="2">CCTCC AB 2011122</strain>
    </source>
</reference>
<sequence>MVHARLRFALEQLGSGDWLLFERFCSEFLVPDFPALRTTATPSGDRGRDGEIFSLPGVARTGFQYSVTTSWNAKIRATAKTVQSNGLDYSRLIYCTSQAIGAQADDLVTELWDEYGMVLDIRDREWFCERETSAPEREIAAAELCAQVVDPIVTSRGIATATGAALSSEDARVAMVQLALNETDRFGDTSLTKTSFDALVQSVLVGTSQEDSLEESAIVARMRELVPHGAPNQVAELTRSSLVRLTRKHGPVKHRASEGTYHLSFDASEKWKDAAASYLLDQESLEDDLAAAAYGFNEKLDRDFDLLKAEARILRIALERVMLVSGERFAAAVEGGQADFLSADEISEQFAGMDIGMSLHPKQGAEAVLEVIGSPSERTHRHLVRVLDAYTLMAFLQQTPDVQKALSRVFENAKLWLDTSALLPLVAETLIDDPADRSQTNLLAAAISSGVELYVTDGVIEELRFHIERCIAYINRGGRWNGSLPFLYSAYMLSGRDERHFADWADGIRGPINPEHDIEEYLSEEFGIRRHDLREVADKADVALRGATDELFRRKHAKYDRGQSGNVIDRLAAHDVENAVGVIELRRGTRPALGHETWWLTLDKTAFKLGAWLSDSLGKDAPATPALSPDYLSQLLRLGPLRRTVGAEAGSLPLVVDVTRLESVPVELIEVARNTREAMQGMDERRIRREVRDAVFKARTAMRASHDYAEESRARVLRGIEKNGGET</sequence>
<dbReference type="RefSeq" id="WP_310519863.1">
    <property type="nucleotide sequence ID" value="NZ_BAABBS010000003.1"/>
</dbReference>
<evidence type="ECO:0000313" key="2">
    <source>
        <dbReference type="Proteomes" id="UP001260072"/>
    </source>
</evidence>
<protein>
    <recommendedName>
        <fullName evidence="3">Restriction endonuclease type IV Mrr domain-containing protein</fullName>
    </recommendedName>
</protein>